<evidence type="ECO:0000313" key="2">
    <source>
        <dbReference type="Proteomes" id="UP001157353"/>
    </source>
</evidence>
<reference evidence="2" key="1">
    <citation type="journal article" date="2019" name="Int. J. Syst. Evol. Microbiol.">
        <title>The Global Catalogue of Microorganisms (GCM) 10K type strain sequencing project: providing services to taxonomists for standard genome sequencing and annotation.</title>
        <authorList>
            <consortium name="The Broad Institute Genomics Platform"/>
            <consortium name="The Broad Institute Genome Sequencing Center for Infectious Disease"/>
            <person name="Wu L."/>
            <person name="Ma J."/>
        </authorList>
    </citation>
    <scope>NUCLEOTIDE SEQUENCE [LARGE SCALE GENOMIC DNA]</scope>
    <source>
        <strain evidence="2">NBRC 103166</strain>
    </source>
</reference>
<dbReference type="Proteomes" id="UP001157353">
    <property type="component" value="Unassembled WGS sequence"/>
</dbReference>
<name>A0ABQ6E307_9GAMM</name>
<comment type="caution">
    <text evidence="1">The sequence shown here is derived from an EMBL/GenBank/DDBJ whole genome shotgun (WGS) entry which is preliminary data.</text>
</comment>
<keyword evidence="2" id="KW-1185">Reference proteome</keyword>
<proteinExistence type="predicted"/>
<protein>
    <submittedName>
        <fullName evidence="1">Uncharacterized protein</fullName>
    </submittedName>
</protein>
<dbReference type="EMBL" id="BSPQ01000015">
    <property type="protein sequence ID" value="GLS91788.1"/>
    <property type="molecule type" value="Genomic_DNA"/>
</dbReference>
<evidence type="ECO:0000313" key="1">
    <source>
        <dbReference type="EMBL" id="GLS91788.1"/>
    </source>
</evidence>
<organism evidence="1 2">
    <name type="scientific">Psychromonas marina</name>
    <dbReference type="NCBI Taxonomy" id="88364"/>
    <lineage>
        <taxon>Bacteria</taxon>
        <taxon>Pseudomonadati</taxon>
        <taxon>Pseudomonadota</taxon>
        <taxon>Gammaproteobacteria</taxon>
        <taxon>Alteromonadales</taxon>
        <taxon>Psychromonadaceae</taxon>
        <taxon>Psychromonas</taxon>
    </lineage>
</organism>
<gene>
    <name evidence="1" type="ORF">GCM10007916_28580</name>
</gene>
<sequence>MKNNQITHSCDYELIYELSLWRKNSQNTSNIIYSKDGFIFVKSYTTRNITLTSKGGGCTFLTAIAISNLLKLSAYYNRAIAPPYSPMKHYKLTDLNRDSNFLF</sequence>
<accession>A0ABQ6E307</accession>